<name>A0ACB9FKH9_ARCLA</name>
<comment type="caution">
    <text evidence="1">The sequence shown here is derived from an EMBL/GenBank/DDBJ whole genome shotgun (WGS) entry which is preliminary data.</text>
</comment>
<gene>
    <name evidence="1" type="ORF">L6452_02465</name>
</gene>
<protein>
    <submittedName>
        <fullName evidence="1">Uncharacterized protein</fullName>
    </submittedName>
</protein>
<reference evidence="1 2" key="2">
    <citation type="journal article" date="2022" name="Mol. Ecol. Resour.">
        <title>The genomes of chicory, endive, great burdock and yacon provide insights into Asteraceae paleo-polyploidization history and plant inulin production.</title>
        <authorList>
            <person name="Fan W."/>
            <person name="Wang S."/>
            <person name="Wang H."/>
            <person name="Wang A."/>
            <person name="Jiang F."/>
            <person name="Liu H."/>
            <person name="Zhao H."/>
            <person name="Xu D."/>
            <person name="Zhang Y."/>
        </authorList>
    </citation>
    <scope>NUCLEOTIDE SEQUENCE [LARGE SCALE GENOMIC DNA]</scope>
    <source>
        <strain evidence="2">cv. Niubang</strain>
    </source>
</reference>
<proteinExistence type="predicted"/>
<sequence length="113" mass="12661">MVTAAFPTIQSPTCFTFLLIVWHDDVAVAVWVVLGYVINIALSFSLNQIIYQDRRLDFEVASGPGMPSFHSQSISFTLLVKNADLEARTKGCYDNTSMDMDMDMDMVMVVLLD</sequence>
<reference evidence="2" key="1">
    <citation type="journal article" date="2022" name="Mol. Ecol. Resour.">
        <title>The genomes of chicory, endive, great burdock and yacon provide insights into Asteraceae palaeo-polyploidization history and plant inulin production.</title>
        <authorList>
            <person name="Fan W."/>
            <person name="Wang S."/>
            <person name="Wang H."/>
            <person name="Wang A."/>
            <person name="Jiang F."/>
            <person name="Liu H."/>
            <person name="Zhao H."/>
            <person name="Xu D."/>
            <person name="Zhang Y."/>
        </authorList>
    </citation>
    <scope>NUCLEOTIDE SEQUENCE [LARGE SCALE GENOMIC DNA]</scope>
    <source>
        <strain evidence="2">cv. Niubang</strain>
    </source>
</reference>
<evidence type="ECO:0000313" key="1">
    <source>
        <dbReference type="EMBL" id="KAI3771303.1"/>
    </source>
</evidence>
<evidence type="ECO:0000313" key="2">
    <source>
        <dbReference type="Proteomes" id="UP001055879"/>
    </source>
</evidence>
<dbReference type="Proteomes" id="UP001055879">
    <property type="component" value="Linkage Group LG01"/>
</dbReference>
<keyword evidence="2" id="KW-1185">Reference proteome</keyword>
<dbReference type="EMBL" id="CM042047">
    <property type="protein sequence ID" value="KAI3771303.1"/>
    <property type="molecule type" value="Genomic_DNA"/>
</dbReference>
<accession>A0ACB9FKH9</accession>
<organism evidence="1 2">
    <name type="scientific">Arctium lappa</name>
    <name type="common">Greater burdock</name>
    <name type="synonym">Lappa major</name>
    <dbReference type="NCBI Taxonomy" id="4217"/>
    <lineage>
        <taxon>Eukaryota</taxon>
        <taxon>Viridiplantae</taxon>
        <taxon>Streptophyta</taxon>
        <taxon>Embryophyta</taxon>
        <taxon>Tracheophyta</taxon>
        <taxon>Spermatophyta</taxon>
        <taxon>Magnoliopsida</taxon>
        <taxon>eudicotyledons</taxon>
        <taxon>Gunneridae</taxon>
        <taxon>Pentapetalae</taxon>
        <taxon>asterids</taxon>
        <taxon>campanulids</taxon>
        <taxon>Asterales</taxon>
        <taxon>Asteraceae</taxon>
        <taxon>Carduoideae</taxon>
        <taxon>Cardueae</taxon>
        <taxon>Arctiinae</taxon>
        <taxon>Arctium</taxon>
    </lineage>
</organism>